<sequence>MSFERGSPPVSLTRRQTAAALAALPLALSATPAVAHGGGGRPRPRTLHIAGDSTAAQKYSDAAPETGWGMALPFFLGHHLSVANHAVNGRSSKSFIDEGRLTALLGGVRPGDLLVIQFGHNDEKTEDPARGTDPYTTYQEYLRQYVEGARGRRAEPVLVTSVERRRFAADGTAKPTHGEYPAAMAALAVEEGVPLLDVQALSLARWQELGPDGTEAYFNWLEPGQSPNYPDGKQDNTHFRPAGAVDVARTTARALLDGRVLTPRDVRRLDTRVPTEWITWPQPV</sequence>
<name>A0ABS4VDQ9_9ACTN</name>
<evidence type="ECO:0000256" key="2">
    <source>
        <dbReference type="ARBA" id="ARBA00022801"/>
    </source>
</evidence>
<dbReference type="Pfam" id="PF13472">
    <property type="entry name" value="Lipase_GDSL_2"/>
    <property type="match status" value="1"/>
</dbReference>
<dbReference type="SUPFAM" id="SSF52266">
    <property type="entry name" value="SGNH hydrolase"/>
    <property type="match status" value="1"/>
</dbReference>
<protein>
    <submittedName>
        <fullName evidence="5">Lysophospholipase L1-like esterase</fullName>
    </submittedName>
</protein>
<dbReference type="CDD" id="cd01821">
    <property type="entry name" value="Rhamnogalacturan_acetylesterase_like"/>
    <property type="match status" value="1"/>
</dbReference>
<dbReference type="PANTHER" id="PTHR43695">
    <property type="entry name" value="PUTATIVE (AFU_ORTHOLOGUE AFUA_2G17250)-RELATED"/>
    <property type="match status" value="1"/>
</dbReference>
<proteinExistence type="inferred from homology"/>
<keyword evidence="3" id="KW-0732">Signal</keyword>
<feature type="chain" id="PRO_5045678125" evidence="3">
    <location>
        <begin position="36"/>
        <end position="284"/>
    </location>
</feature>
<accession>A0ABS4VDQ9</accession>
<dbReference type="Proteomes" id="UP001519311">
    <property type="component" value="Unassembled WGS sequence"/>
</dbReference>
<dbReference type="EMBL" id="JAGINS010000001">
    <property type="protein sequence ID" value="MBP2362059.1"/>
    <property type="molecule type" value="Genomic_DNA"/>
</dbReference>
<keyword evidence="2" id="KW-0378">Hydrolase</keyword>
<feature type="signal peptide" evidence="3">
    <location>
        <begin position="1"/>
        <end position="35"/>
    </location>
</feature>
<gene>
    <name evidence="5" type="ORF">JOF59_004459</name>
</gene>
<dbReference type="InterPro" id="IPR036514">
    <property type="entry name" value="SGNH_hydro_sf"/>
</dbReference>
<evidence type="ECO:0000313" key="5">
    <source>
        <dbReference type="EMBL" id="MBP2362059.1"/>
    </source>
</evidence>
<dbReference type="Gene3D" id="3.40.50.1110">
    <property type="entry name" value="SGNH hydrolase"/>
    <property type="match status" value="1"/>
</dbReference>
<dbReference type="InterPro" id="IPR013830">
    <property type="entry name" value="SGNH_hydro"/>
</dbReference>
<evidence type="ECO:0000256" key="3">
    <source>
        <dbReference type="SAM" id="SignalP"/>
    </source>
</evidence>
<reference evidence="5 6" key="1">
    <citation type="submission" date="2021-03" db="EMBL/GenBank/DDBJ databases">
        <title>Sequencing the genomes of 1000 actinobacteria strains.</title>
        <authorList>
            <person name="Klenk H.-P."/>
        </authorList>
    </citation>
    <scope>NUCLEOTIDE SEQUENCE [LARGE SCALE GENOMIC DNA]</scope>
    <source>
        <strain evidence="5 6">DSM 40843</strain>
    </source>
</reference>
<organism evidence="5 6">
    <name type="scientific">Streptomyces clavifer</name>
    <dbReference type="NCBI Taxonomy" id="68188"/>
    <lineage>
        <taxon>Bacteria</taxon>
        <taxon>Bacillati</taxon>
        <taxon>Actinomycetota</taxon>
        <taxon>Actinomycetes</taxon>
        <taxon>Kitasatosporales</taxon>
        <taxon>Streptomycetaceae</taxon>
        <taxon>Streptomyces</taxon>
    </lineage>
</organism>
<keyword evidence="6" id="KW-1185">Reference proteome</keyword>
<evidence type="ECO:0000313" key="6">
    <source>
        <dbReference type="Proteomes" id="UP001519311"/>
    </source>
</evidence>
<evidence type="ECO:0000259" key="4">
    <source>
        <dbReference type="Pfam" id="PF13472"/>
    </source>
</evidence>
<evidence type="ECO:0000256" key="1">
    <source>
        <dbReference type="ARBA" id="ARBA00008668"/>
    </source>
</evidence>
<dbReference type="InterPro" id="IPR037459">
    <property type="entry name" value="RhgT-like"/>
</dbReference>
<comment type="similarity">
    <text evidence="1">Belongs to the 'GDSL' lipolytic enzyme family.</text>
</comment>
<comment type="caution">
    <text evidence="5">The sequence shown here is derived from an EMBL/GenBank/DDBJ whole genome shotgun (WGS) entry which is preliminary data.</text>
</comment>
<dbReference type="PANTHER" id="PTHR43695:SF1">
    <property type="entry name" value="RHAMNOGALACTURONAN ACETYLESTERASE"/>
    <property type="match status" value="1"/>
</dbReference>
<feature type="domain" description="SGNH hydrolase-type esterase" evidence="4">
    <location>
        <begin position="51"/>
        <end position="243"/>
    </location>
</feature>